<keyword evidence="2" id="KW-1185">Reference proteome</keyword>
<proteinExistence type="predicted"/>
<dbReference type="AlphaFoldDB" id="A0A2R6WVP7"/>
<name>A0A2R6WVP7_MARPO</name>
<evidence type="ECO:0000313" key="1">
    <source>
        <dbReference type="EMBL" id="PTQ37910.1"/>
    </source>
</evidence>
<evidence type="ECO:0000313" key="2">
    <source>
        <dbReference type="Proteomes" id="UP000244005"/>
    </source>
</evidence>
<dbReference type="Gramene" id="Mp4g15600.1">
    <property type="protein sequence ID" value="Mp4g15600.1.cds1"/>
    <property type="gene ID" value="Mp4g15600"/>
</dbReference>
<organism evidence="1 2">
    <name type="scientific">Marchantia polymorpha</name>
    <name type="common">Common liverwort</name>
    <name type="synonym">Marchantia aquatica</name>
    <dbReference type="NCBI Taxonomy" id="3197"/>
    <lineage>
        <taxon>Eukaryota</taxon>
        <taxon>Viridiplantae</taxon>
        <taxon>Streptophyta</taxon>
        <taxon>Embryophyta</taxon>
        <taxon>Marchantiophyta</taxon>
        <taxon>Marchantiopsida</taxon>
        <taxon>Marchantiidae</taxon>
        <taxon>Marchantiales</taxon>
        <taxon>Marchantiaceae</taxon>
        <taxon>Marchantia</taxon>
    </lineage>
</organism>
<reference evidence="2" key="1">
    <citation type="journal article" date="2017" name="Cell">
        <title>Insights into land plant evolution garnered from the Marchantia polymorpha genome.</title>
        <authorList>
            <person name="Bowman J.L."/>
            <person name="Kohchi T."/>
            <person name="Yamato K.T."/>
            <person name="Jenkins J."/>
            <person name="Shu S."/>
            <person name="Ishizaki K."/>
            <person name="Yamaoka S."/>
            <person name="Nishihama R."/>
            <person name="Nakamura Y."/>
            <person name="Berger F."/>
            <person name="Adam C."/>
            <person name="Aki S.S."/>
            <person name="Althoff F."/>
            <person name="Araki T."/>
            <person name="Arteaga-Vazquez M.A."/>
            <person name="Balasubrmanian S."/>
            <person name="Barry K."/>
            <person name="Bauer D."/>
            <person name="Boehm C.R."/>
            <person name="Briginshaw L."/>
            <person name="Caballero-Perez J."/>
            <person name="Catarino B."/>
            <person name="Chen F."/>
            <person name="Chiyoda S."/>
            <person name="Chovatia M."/>
            <person name="Davies K.M."/>
            <person name="Delmans M."/>
            <person name="Demura T."/>
            <person name="Dierschke T."/>
            <person name="Dolan L."/>
            <person name="Dorantes-Acosta A.E."/>
            <person name="Eklund D.M."/>
            <person name="Florent S.N."/>
            <person name="Flores-Sandoval E."/>
            <person name="Fujiyama A."/>
            <person name="Fukuzawa H."/>
            <person name="Galik B."/>
            <person name="Grimanelli D."/>
            <person name="Grimwood J."/>
            <person name="Grossniklaus U."/>
            <person name="Hamada T."/>
            <person name="Haseloff J."/>
            <person name="Hetherington A.J."/>
            <person name="Higo A."/>
            <person name="Hirakawa Y."/>
            <person name="Hundley H.N."/>
            <person name="Ikeda Y."/>
            <person name="Inoue K."/>
            <person name="Inoue S.I."/>
            <person name="Ishida S."/>
            <person name="Jia Q."/>
            <person name="Kakita M."/>
            <person name="Kanazawa T."/>
            <person name="Kawai Y."/>
            <person name="Kawashima T."/>
            <person name="Kennedy M."/>
            <person name="Kinose K."/>
            <person name="Kinoshita T."/>
            <person name="Kohara Y."/>
            <person name="Koide E."/>
            <person name="Komatsu K."/>
            <person name="Kopischke S."/>
            <person name="Kubo M."/>
            <person name="Kyozuka J."/>
            <person name="Lagercrantz U."/>
            <person name="Lin S.S."/>
            <person name="Lindquist E."/>
            <person name="Lipzen A.M."/>
            <person name="Lu C.W."/>
            <person name="De Luna E."/>
            <person name="Martienssen R.A."/>
            <person name="Minamino N."/>
            <person name="Mizutani M."/>
            <person name="Mizutani M."/>
            <person name="Mochizuki N."/>
            <person name="Monte I."/>
            <person name="Mosher R."/>
            <person name="Nagasaki H."/>
            <person name="Nakagami H."/>
            <person name="Naramoto S."/>
            <person name="Nishitani K."/>
            <person name="Ohtani M."/>
            <person name="Okamoto T."/>
            <person name="Okumura M."/>
            <person name="Phillips J."/>
            <person name="Pollak B."/>
            <person name="Reinders A."/>
            <person name="Rovekamp M."/>
            <person name="Sano R."/>
            <person name="Sawa S."/>
            <person name="Schmid M.W."/>
            <person name="Shirakawa M."/>
            <person name="Solano R."/>
            <person name="Spunde A."/>
            <person name="Suetsugu N."/>
            <person name="Sugano S."/>
            <person name="Sugiyama A."/>
            <person name="Sun R."/>
            <person name="Suzuki Y."/>
            <person name="Takenaka M."/>
            <person name="Takezawa D."/>
            <person name="Tomogane H."/>
            <person name="Tsuzuki M."/>
            <person name="Ueda T."/>
            <person name="Umeda M."/>
            <person name="Ward J.M."/>
            <person name="Watanabe Y."/>
            <person name="Yazaki K."/>
            <person name="Yokoyama R."/>
            <person name="Yoshitake Y."/>
            <person name="Yotsui I."/>
            <person name="Zachgo S."/>
            <person name="Schmutz J."/>
        </authorList>
    </citation>
    <scope>NUCLEOTIDE SEQUENCE [LARGE SCALE GENOMIC DNA]</scope>
    <source>
        <strain evidence="2">Tak-1</strain>
    </source>
</reference>
<dbReference type="EMBL" id="KZ772726">
    <property type="protein sequence ID" value="PTQ37910.1"/>
    <property type="molecule type" value="Genomic_DNA"/>
</dbReference>
<sequence length="121" mass="13310">MYSPWTHILDVISPEHIREGQAKSLRGRVADLGTILEGRRLLPGWMDGWCICVAQLYTQGIHINISMSLILAWQRPCSGSRLLVCCTYFTARVSLAISGEKGAGGETTEGRVEQCSSSDQI</sequence>
<protein>
    <submittedName>
        <fullName evidence="1">Uncharacterized protein</fullName>
    </submittedName>
</protein>
<accession>A0A2R6WVP7</accession>
<dbReference type="Proteomes" id="UP000244005">
    <property type="component" value="Unassembled WGS sequence"/>
</dbReference>
<gene>
    <name evidence="1" type="ORF">MARPO_0054s0025</name>
</gene>